<keyword evidence="5" id="KW-1185">Reference proteome</keyword>
<feature type="domain" description="Calcineurin-like phosphoesterase" evidence="3">
    <location>
        <begin position="101"/>
        <end position="258"/>
    </location>
</feature>
<dbReference type="PANTHER" id="PTHR43143">
    <property type="entry name" value="METALLOPHOSPHOESTERASE, CALCINEURIN SUPERFAMILY"/>
    <property type="match status" value="1"/>
</dbReference>
<feature type="chain" id="PRO_5046365561" evidence="2">
    <location>
        <begin position="32"/>
        <end position="692"/>
    </location>
</feature>
<organism evidence="4 5">
    <name type="scientific">Pseudoduganella plicata</name>
    <dbReference type="NCBI Taxonomy" id="321984"/>
    <lineage>
        <taxon>Bacteria</taxon>
        <taxon>Pseudomonadati</taxon>
        <taxon>Pseudomonadota</taxon>
        <taxon>Betaproteobacteria</taxon>
        <taxon>Burkholderiales</taxon>
        <taxon>Oxalobacteraceae</taxon>
        <taxon>Telluria group</taxon>
        <taxon>Pseudoduganella</taxon>
    </lineage>
</organism>
<sequence>MEFRMSHPDDFKARRRQVVLAGALASTGLLAACGSDNDADPVAPSPAPPAIPPAPPSPAPATISSFGLVVLPDTQFYSRYATAETGNQFAKRYGSTPYAAQTQWIADNAAAFRIPFVIHVGDIVDQVRKPQQWEVADKAMKILEDKAVPYSVLAGNHDVLTDVGYETDRVGGTDATRDLAAEPYLKWFGTERARKQATFGGRDPSGFHEYHVFQAEGQRFLVLSLSWRASDAGIAWAREVLRANPTLPAILVNHQLIAIANDGVQPLEVDYGLMLWEKLIRDQDQIFMTVNGHHHGAARLTKTNDFGNAVEEMVVDYQMAYQGGNGLLRFYEFDLTSNEIRALSFSPWVKQKPKDTLNEFDQIMLKDANNEFTVKMDFARRFARFAPGFKAGAATGTSVSAAVTAQIMAGFTGTPAVASRPAANAEDYPKVSNTVAHWRFTGGAAGTAVPDRAVIADVTGNGNALTRAALNAPAGNTAQLADLQWTADRHRLSSAPGSIAFRNAAGKRLSYFLTDASAAMNRETFNTGYTVEAFVKLDKSWTAASNAWMNVMTRAGRRGNLKDWDDGLPESPPLQFAISNLRELQWEVVPQLPAPPSARTNWSGEILLDTWLHVAIVNDPATRETTMYVEGAPVLRNAIDAVGLASLNLPWTIGAGYWDGGAPESGFLGAIGEIRIVAKPLAPAQWLTARAS</sequence>
<proteinExistence type="predicted"/>
<gene>
    <name evidence="4" type="ORF">E1742_07375</name>
</gene>
<dbReference type="InterPro" id="IPR004843">
    <property type="entry name" value="Calcineurin-like_PHP"/>
</dbReference>
<dbReference type="InterPro" id="IPR051918">
    <property type="entry name" value="STPP_CPPED1"/>
</dbReference>
<dbReference type="PROSITE" id="PS51257">
    <property type="entry name" value="PROKAR_LIPOPROTEIN"/>
    <property type="match status" value="1"/>
</dbReference>
<accession>A0ABX5S783</accession>
<evidence type="ECO:0000256" key="2">
    <source>
        <dbReference type="SAM" id="SignalP"/>
    </source>
</evidence>
<feature type="region of interest" description="Disordered" evidence="1">
    <location>
        <begin position="36"/>
        <end position="58"/>
    </location>
</feature>
<protein>
    <submittedName>
        <fullName evidence="4">Modulator protein</fullName>
    </submittedName>
</protein>
<name>A0ABX5S783_9BURK</name>
<feature type="signal peptide" evidence="2">
    <location>
        <begin position="1"/>
        <end position="31"/>
    </location>
</feature>
<dbReference type="EMBL" id="CP038026">
    <property type="protein sequence ID" value="QBQ35987.1"/>
    <property type="molecule type" value="Genomic_DNA"/>
</dbReference>
<dbReference type="Proteomes" id="UP000294359">
    <property type="component" value="Chromosome"/>
</dbReference>
<evidence type="ECO:0000259" key="3">
    <source>
        <dbReference type="Pfam" id="PF00149"/>
    </source>
</evidence>
<dbReference type="Pfam" id="PF00149">
    <property type="entry name" value="Metallophos"/>
    <property type="match status" value="1"/>
</dbReference>
<evidence type="ECO:0000313" key="5">
    <source>
        <dbReference type="Proteomes" id="UP000294359"/>
    </source>
</evidence>
<reference evidence="4 5" key="1">
    <citation type="submission" date="2019-03" db="EMBL/GenBank/DDBJ databases">
        <title>Draft Genome Sequences of Six Type Strains of the Genus Massilia.</title>
        <authorList>
            <person name="Miess H."/>
            <person name="Frediansyhah A."/>
            <person name="Gross H."/>
        </authorList>
    </citation>
    <scope>NUCLEOTIDE SEQUENCE [LARGE SCALE GENOMIC DNA]</scope>
    <source>
        <strain evidence="4 5">DSM 17505</strain>
    </source>
</reference>
<dbReference type="SUPFAM" id="SSF49899">
    <property type="entry name" value="Concanavalin A-like lectins/glucanases"/>
    <property type="match status" value="1"/>
</dbReference>
<dbReference type="Gene3D" id="3.60.21.10">
    <property type="match status" value="1"/>
</dbReference>
<evidence type="ECO:0000313" key="4">
    <source>
        <dbReference type="EMBL" id="QBQ35987.1"/>
    </source>
</evidence>
<dbReference type="Pfam" id="PF13385">
    <property type="entry name" value="Laminin_G_3"/>
    <property type="match status" value="1"/>
</dbReference>
<keyword evidence="2" id="KW-0732">Signal</keyword>
<dbReference type="Gene3D" id="2.60.120.200">
    <property type="match status" value="1"/>
</dbReference>
<dbReference type="PANTHER" id="PTHR43143:SF5">
    <property type="entry name" value="SECRETED PROTEIN"/>
    <property type="match status" value="1"/>
</dbReference>
<evidence type="ECO:0000256" key="1">
    <source>
        <dbReference type="SAM" id="MobiDB-lite"/>
    </source>
</evidence>
<dbReference type="SUPFAM" id="SSF56300">
    <property type="entry name" value="Metallo-dependent phosphatases"/>
    <property type="match status" value="1"/>
</dbReference>
<dbReference type="InterPro" id="IPR029052">
    <property type="entry name" value="Metallo-depent_PP-like"/>
</dbReference>
<dbReference type="InterPro" id="IPR013320">
    <property type="entry name" value="ConA-like_dom_sf"/>
</dbReference>
<feature type="compositionally biased region" description="Pro residues" evidence="1">
    <location>
        <begin position="43"/>
        <end position="58"/>
    </location>
</feature>